<dbReference type="PIRSF" id="PIRSF000139">
    <property type="entry name" value="Glc_ox_4Fe-4S"/>
    <property type="match status" value="1"/>
</dbReference>
<comment type="function">
    <text evidence="6">Component of a complex that catalyzes the oxidation of glycolate to glyoxylate.</text>
</comment>
<dbReference type="InterPro" id="IPR012257">
    <property type="entry name" value="Glc_ox_4Fe-4S"/>
</dbReference>
<keyword evidence="1 6" id="KW-0004">4Fe-4S</keyword>
<evidence type="ECO:0000256" key="2">
    <source>
        <dbReference type="ARBA" id="ARBA00022723"/>
    </source>
</evidence>
<dbReference type="GO" id="GO:0046872">
    <property type="term" value="F:metal ion binding"/>
    <property type="evidence" value="ECO:0007669"/>
    <property type="project" value="UniProtKB-UniRule"/>
</dbReference>
<dbReference type="Gene3D" id="1.10.1060.10">
    <property type="entry name" value="Alpha-helical ferredoxin"/>
    <property type="match status" value="1"/>
</dbReference>
<keyword evidence="9" id="KW-1185">Reference proteome</keyword>
<protein>
    <recommendedName>
        <fullName evidence="6">Glycolate oxidase iron-sulfur subunit</fullName>
        <ecNumber evidence="6">1.1.99.14</ecNumber>
    </recommendedName>
</protein>
<dbReference type="eggNOG" id="COG0247">
    <property type="taxonomic scope" value="Bacteria"/>
</dbReference>
<keyword evidence="6" id="KW-0249">Electron transport</keyword>
<evidence type="ECO:0000256" key="3">
    <source>
        <dbReference type="ARBA" id="ARBA00022737"/>
    </source>
</evidence>
<dbReference type="GO" id="GO:0051539">
    <property type="term" value="F:4 iron, 4 sulfur cluster binding"/>
    <property type="evidence" value="ECO:0007669"/>
    <property type="project" value="UniProtKB-UniRule"/>
</dbReference>
<accession>A0A0B0IHH2</accession>
<dbReference type="InterPro" id="IPR017900">
    <property type="entry name" value="4Fe4S_Fe_S_CS"/>
</dbReference>
<organism evidence="8 9">
    <name type="scientific">Halalkalibacter okhensis</name>
    <dbReference type="NCBI Taxonomy" id="333138"/>
    <lineage>
        <taxon>Bacteria</taxon>
        <taxon>Bacillati</taxon>
        <taxon>Bacillota</taxon>
        <taxon>Bacilli</taxon>
        <taxon>Bacillales</taxon>
        <taxon>Bacillaceae</taxon>
        <taxon>Halalkalibacter</taxon>
    </lineage>
</organism>
<evidence type="ECO:0000256" key="4">
    <source>
        <dbReference type="ARBA" id="ARBA00023004"/>
    </source>
</evidence>
<keyword evidence="6" id="KW-0813">Transport</keyword>
<feature type="domain" description="4Fe-4S ferredoxin-type" evidence="7">
    <location>
        <begin position="59"/>
        <end position="83"/>
    </location>
</feature>
<evidence type="ECO:0000256" key="5">
    <source>
        <dbReference type="ARBA" id="ARBA00023014"/>
    </source>
</evidence>
<sequence length="429" mass="48494">MTNLNELQKKIGYEYTFDCVQCGYCLPACPTYETMRKETHSPRGRINLVKMAAEGKLNLEEIRDPIDKCLGCRACQVVCPTGVEYGRILEGAKEVLSDNQQLSFSKRVAKNFIFNDLFPNPSRMNLLGNLMWFYQVSGFQNIVQNIKILKIAPLNLGKFEAIMPKITSPNQRQKRKVVVKAEGKKRIKVALFTGCIMDTMFYETNQNTINLLKKSGAEVVIPEKQTCCGALHSHAGDVSVAKNLARKNIEVFEKEEIDYVINNAGGCGAMLKEYDHLFENDPEWSGRAKRFVNQSKDISEVLYELDGLTLTKSVKDIVTYQPSCHLSNVQKVHDEPLKLLNSIPGIRYKEMKDYNGCCGSAGIYNIVNYQESMEILDSKMEKFKPTQATTIVTTNPGCLLQMKMGIKREKLEGRVRVVHLVDLLMEASE</sequence>
<reference evidence="8 9" key="1">
    <citation type="submission" date="2014-09" db="EMBL/GenBank/DDBJ databases">
        <title>Genome sequencing and annotation of Bacillus Okhensis strain Kh10-101T.</title>
        <authorList>
            <person name="Prakash J.S."/>
        </authorList>
    </citation>
    <scope>NUCLEOTIDE SEQUENCE [LARGE SCALE GENOMIC DNA]</scope>
    <source>
        <strain evidence="9">Kh10-101T</strain>
    </source>
</reference>
<dbReference type="InterPro" id="IPR017896">
    <property type="entry name" value="4Fe4S_Fe-S-bd"/>
</dbReference>
<dbReference type="AlphaFoldDB" id="A0A0B0IHH2"/>
<dbReference type="EMBL" id="JRJU01000018">
    <property type="protein sequence ID" value="KHF39504.1"/>
    <property type="molecule type" value="Genomic_DNA"/>
</dbReference>
<dbReference type="PANTHER" id="PTHR32479">
    <property type="entry name" value="GLYCOLATE OXIDASE IRON-SULFUR SUBUNIT"/>
    <property type="match status" value="1"/>
</dbReference>
<evidence type="ECO:0000259" key="7">
    <source>
        <dbReference type="PROSITE" id="PS51379"/>
    </source>
</evidence>
<comment type="catalytic activity">
    <reaction evidence="6">
        <text>(R)-lactate + A = pyruvate + AH2</text>
        <dbReference type="Rhea" id="RHEA:15089"/>
        <dbReference type="ChEBI" id="CHEBI:13193"/>
        <dbReference type="ChEBI" id="CHEBI:15361"/>
        <dbReference type="ChEBI" id="CHEBI:16004"/>
        <dbReference type="ChEBI" id="CHEBI:17499"/>
    </reaction>
</comment>
<gene>
    <name evidence="8" type="ORF">LQ50_14685</name>
</gene>
<comment type="catalytic activity">
    <reaction evidence="6">
        <text>glycolate + A = glyoxylate + AH2</text>
        <dbReference type="Rhea" id="RHEA:21264"/>
        <dbReference type="ChEBI" id="CHEBI:13193"/>
        <dbReference type="ChEBI" id="CHEBI:17499"/>
        <dbReference type="ChEBI" id="CHEBI:29805"/>
        <dbReference type="ChEBI" id="CHEBI:36655"/>
        <dbReference type="EC" id="1.1.99.14"/>
    </reaction>
</comment>
<dbReference type="STRING" id="333138.LQ50_14685"/>
<comment type="caution">
    <text evidence="8">The sequence shown here is derived from an EMBL/GenBank/DDBJ whole genome shotgun (WGS) entry which is preliminary data.</text>
</comment>
<feature type="domain" description="4Fe-4S ferredoxin-type" evidence="7">
    <location>
        <begin position="9"/>
        <end position="40"/>
    </location>
</feature>
<dbReference type="Proteomes" id="UP000030832">
    <property type="component" value="Unassembled WGS sequence"/>
</dbReference>
<dbReference type="PANTHER" id="PTHR32479:SF17">
    <property type="entry name" value="GLYCOLATE OXIDASE IRON-SULFUR SUBUNIT"/>
    <property type="match status" value="1"/>
</dbReference>
<dbReference type="EC" id="1.1.99.14" evidence="6"/>
<dbReference type="PROSITE" id="PS51379">
    <property type="entry name" value="4FE4S_FER_2"/>
    <property type="match status" value="2"/>
</dbReference>
<dbReference type="SUPFAM" id="SSF46548">
    <property type="entry name" value="alpha-helical ferredoxin"/>
    <property type="match status" value="1"/>
</dbReference>
<dbReference type="InterPro" id="IPR009051">
    <property type="entry name" value="Helical_ferredxn"/>
</dbReference>
<evidence type="ECO:0000313" key="9">
    <source>
        <dbReference type="Proteomes" id="UP000030832"/>
    </source>
</evidence>
<dbReference type="InterPro" id="IPR004017">
    <property type="entry name" value="Cys_rich_dom"/>
</dbReference>
<keyword evidence="5 6" id="KW-0411">Iron-sulfur</keyword>
<keyword evidence="2 6" id="KW-0479">Metal-binding</keyword>
<dbReference type="OrthoDB" id="9770306at2"/>
<evidence type="ECO:0000256" key="6">
    <source>
        <dbReference type="PIRNR" id="PIRNR000139"/>
    </source>
</evidence>
<dbReference type="Pfam" id="PF02754">
    <property type="entry name" value="CCG"/>
    <property type="match status" value="2"/>
</dbReference>
<dbReference type="Pfam" id="PF13183">
    <property type="entry name" value="Fer4_8"/>
    <property type="match status" value="1"/>
</dbReference>
<dbReference type="PROSITE" id="PS00198">
    <property type="entry name" value="4FE4S_FER_1"/>
    <property type="match status" value="1"/>
</dbReference>
<comment type="cofactor">
    <cofactor evidence="6">
        <name>[4Fe-4S] cluster</name>
        <dbReference type="ChEBI" id="CHEBI:49883"/>
    </cofactor>
    <text evidence="6">Binds 2 [4Fe-4S] clusters.</text>
</comment>
<dbReference type="GO" id="GO:0019154">
    <property type="term" value="F:glycolate dehydrogenase activity"/>
    <property type="evidence" value="ECO:0007669"/>
    <property type="project" value="UniProtKB-EC"/>
</dbReference>
<evidence type="ECO:0000256" key="1">
    <source>
        <dbReference type="ARBA" id="ARBA00022485"/>
    </source>
</evidence>
<dbReference type="RefSeq" id="WP_034630348.1">
    <property type="nucleotide sequence ID" value="NZ_JRJU01000018.1"/>
</dbReference>
<keyword evidence="3" id="KW-0677">Repeat</keyword>
<keyword evidence="4 6" id="KW-0408">Iron</keyword>
<evidence type="ECO:0000313" key="8">
    <source>
        <dbReference type="EMBL" id="KHF39504.1"/>
    </source>
</evidence>
<name>A0A0B0IHH2_9BACI</name>
<proteinExistence type="predicted"/>